<name>A0A1R3XPS0_9BACT</name>
<proteinExistence type="predicted"/>
<accession>A0A1R3XPS0</accession>
<dbReference type="EMBL" id="FTPP01000003">
    <property type="protein sequence ID" value="SIT93901.1"/>
    <property type="molecule type" value="Genomic_DNA"/>
</dbReference>
<evidence type="ECO:0000313" key="1">
    <source>
        <dbReference type="EMBL" id="SIT93901.1"/>
    </source>
</evidence>
<evidence type="ECO:0000313" key="2">
    <source>
        <dbReference type="Proteomes" id="UP000187181"/>
    </source>
</evidence>
<keyword evidence="2" id="KW-1185">Reference proteome</keyword>
<organism evidence="1 2">
    <name type="scientific">Pontibacter indicus</name>
    <dbReference type="NCBI Taxonomy" id="1317125"/>
    <lineage>
        <taxon>Bacteria</taxon>
        <taxon>Pseudomonadati</taxon>
        <taxon>Bacteroidota</taxon>
        <taxon>Cytophagia</taxon>
        <taxon>Cytophagales</taxon>
        <taxon>Hymenobacteraceae</taxon>
        <taxon>Pontibacter</taxon>
    </lineage>
</organism>
<gene>
    <name evidence="1" type="ORF">SAMN05444128_3314</name>
</gene>
<dbReference type="AlphaFoldDB" id="A0A1R3XPS0"/>
<protein>
    <submittedName>
        <fullName evidence="1">Uncharacterized protein</fullName>
    </submittedName>
</protein>
<dbReference type="Proteomes" id="UP000187181">
    <property type="component" value="Unassembled WGS sequence"/>
</dbReference>
<sequence>MQHQRGSVFPDSDTSIGTLKFTNSTFRQATGLRTLTAGMAPSQAVRGTMAALRVAGIAACLKAPVGEGLDAQKT</sequence>
<dbReference type="STRING" id="1317125.SAMN05444128_3314"/>
<reference evidence="2" key="1">
    <citation type="submission" date="2017-01" db="EMBL/GenBank/DDBJ databases">
        <authorList>
            <person name="Varghese N."/>
            <person name="Submissions S."/>
        </authorList>
    </citation>
    <scope>NUCLEOTIDE SEQUENCE [LARGE SCALE GENOMIC DNA]</scope>
    <source>
        <strain evidence="2">LP100</strain>
    </source>
</reference>